<dbReference type="Proteomes" id="UP001219934">
    <property type="component" value="Unassembled WGS sequence"/>
</dbReference>
<reference evidence="2" key="1">
    <citation type="submission" date="2022-11" db="EMBL/GenBank/DDBJ databases">
        <title>Chromosome-level genome of Pogonophryne albipinna.</title>
        <authorList>
            <person name="Jo E."/>
        </authorList>
    </citation>
    <scope>NUCLEOTIDE SEQUENCE</scope>
    <source>
        <strain evidence="2">SGF0006</strain>
        <tissue evidence="2">Muscle</tissue>
    </source>
</reference>
<sequence length="69" mass="7229">EVRGNGRGGKRRARGEEGERFGSTAGEDEVIASEAANEDDDVSVGTGGGGVQWMVHLLLGPLGYHNHLP</sequence>
<keyword evidence="3" id="KW-1185">Reference proteome</keyword>
<dbReference type="AlphaFoldDB" id="A0AAD6BJG9"/>
<dbReference type="EMBL" id="JAPTMU010000004">
    <property type="protein sequence ID" value="KAJ4944011.1"/>
    <property type="molecule type" value="Genomic_DNA"/>
</dbReference>
<feature type="non-terminal residue" evidence="2">
    <location>
        <position position="69"/>
    </location>
</feature>
<feature type="compositionally biased region" description="Acidic residues" evidence="1">
    <location>
        <begin position="26"/>
        <end position="42"/>
    </location>
</feature>
<feature type="non-terminal residue" evidence="2">
    <location>
        <position position="1"/>
    </location>
</feature>
<gene>
    <name evidence="2" type="ORF">JOQ06_012561</name>
</gene>
<comment type="caution">
    <text evidence="2">The sequence shown here is derived from an EMBL/GenBank/DDBJ whole genome shotgun (WGS) entry which is preliminary data.</text>
</comment>
<organism evidence="2 3">
    <name type="scientific">Pogonophryne albipinna</name>
    <dbReference type="NCBI Taxonomy" id="1090488"/>
    <lineage>
        <taxon>Eukaryota</taxon>
        <taxon>Metazoa</taxon>
        <taxon>Chordata</taxon>
        <taxon>Craniata</taxon>
        <taxon>Vertebrata</taxon>
        <taxon>Euteleostomi</taxon>
        <taxon>Actinopterygii</taxon>
        <taxon>Neopterygii</taxon>
        <taxon>Teleostei</taxon>
        <taxon>Neoteleostei</taxon>
        <taxon>Acanthomorphata</taxon>
        <taxon>Eupercaria</taxon>
        <taxon>Perciformes</taxon>
        <taxon>Notothenioidei</taxon>
        <taxon>Pogonophryne</taxon>
    </lineage>
</organism>
<evidence type="ECO:0000313" key="3">
    <source>
        <dbReference type="Proteomes" id="UP001219934"/>
    </source>
</evidence>
<accession>A0AAD6BJG9</accession>
<name>A0AAD6BJG9_9TELE</name>
<feature type="region of interest" description="Disordered" evidence="1">
    <location>
        <begin position="1"/>
        <end position="47"/>
    </location>
</feature>
<evidence type="ECO:0000256" key="1">
    <source>
        <dbReference type="SAM" id="MobiDB-lite"/>
    </source>
</evidence>
<evidence type="ECO:0000313" key="2">
    <source>
        <dbReference type="EMBL" id="KAJ4944011.1"/>
    </source>
</evidence>
<protein>
    <submittedName>
        <fullName evidence="2">Uncharacterized protein</fullName>
    </submittedName>
</protein>
<proteinExistence type="predicted"/>